<protein>
    <submittedName>
        <fullName evidence="1">Uncharacterized protein</fullName>
    </submittedName>
</protein>
<dbReference type="OrthoDB" id="10461088at2759"/>
<dbReference type="EMBL" id="JADNRY010000465">
    <property type="protein sequence ID" value="KAF9050902.1"/>
    <property type="molecule type" value="Genomic_DNA"/>
</dbReference>
<keyword evidence="2" id="KW-1185">Reference proteome</keyword>
<proteinExistence type="predicted"/>
<organism evidence="1 2">
    <name type="scientific">Rhodocollybia butyracea</name>
    <dbReference type="NCBI Taxonomy" id="206335"/>
    <lineage>
        <taxon>Eukaryota</taxon>
        <taxon>Fungi</taxon>
        <taxon>Dikarya</taxon>
        <taxon>Basidiomycota</taxon>
        <taxon>Agaricomycotina</taxon>
        <taxon>Agaricomycetes</taxon>
        <taxon>Agaricomycetidae</taxon>
        <taxon>Agaricales</taxon>
        <taxon>Marasmiineae</taxon>
        <taxon>Omphalotaceae</taxon>
        <taxon>Rhodocollybia</taxon>
    </lineage>
</organism>
<reference evidence="1" key="1">
    <citation type="submission" date="2020-11" db="EMBL/GenBank/DDBJ databases">
        <authorList>
            <consortium name="DOE Joint Genome Institute"/>
            <person name="Ahrendt S."/>
            <person name="Riley R."/>
            <person name="Andreopoulos W."/>
            <person name="Labutti K."/>
            <person name="Pangilinan J."/>
            <person name="Ruiz-Duenas F.J."/>
            <person name="Barrasa J.M."/>
            <person name="Sanchez-Garcia M."/>
            <person name="Camarero S."/>
            <person name="Miyauchi S."/>
            <person name="Serrano A."/>
            <person name="Linde D."/>
            <person name="Babiker R."/>
            <person name="Drula E."/>
            <person name="Ayuso-Fernandez I."/>
            <person name="Pacheco R."/>
            <person name="Padilla G."/>
            <person name="Ferreira P."/>
            <person name="Barriuso J."/>
            <person name="Kellner H."/>
            <person name="Castanera R."/>
            <person name="Alfaro M."/>
            <person name="Ramirez L."/>
            <person name="Pisabarro A.G."/>
            <person name="Kuo A."/>
            <person name="Tritt A."/>
            <person name="Lipzen A."/>
            <person name="He G."/>
            <person name="Yan M."/>
            <person name="Ng V."/>
            <person name="Cullen D."/>
            <person name="Martin F."/>
            <person name="Rosso M.-N."/>
            <person name="Henrissat B."/>
            <person name="Hibbett D."/>
            <person name="Martinez A.T."/>
            <person name="Grigoriev I.V."/>
        </authorList>
    </citation>
    <scope>NUCLEOTIDE SEQUENCE</scope>
    <source>
        <strain evidence="1">AH 40177</strain>
    </source>
</reference>
<gene>
    <name evidence="1" type="ORF">BDP27DRAFT_1373573</name>
</gene>
<dbReference type="Proteomes" id="UP000772434">
    <property type="component" value="Unassembled WGS sequence"/>
</dbReference>
<evidence type="ECO:0000313" key="2">
    <source>
        <dbReference type="Proteomes" id="UP000772434"/>
    </source>
</evidence>
<comment type="caution">
    <text evidence="1">The sequence shown here is derived from an EMBL/GenBank/DDBJ whole genome shotgun (WGS) entry which is preliminary data.</text>
</comment>
<sequence length="101" mass="11077">MSVRAYYLPANPASAIDASHPVSIEQLDALGWKILSVSGGPNEIEQAGRKLAQKLGYPITQEGCVVPFNFDLAQNAATMTPEVIRQYILPKSELEFTHSQF</sequence>
<dbReference type="AlphaFoldDB" id="A0A9P5P5S1"/>
<accession>A0A9P5P5S1</accession>
<name>A0A9P5P5S1_9AGAR</name>
<evidence type="ECO:0000313" key="1">
    <source>
        <dbReference type="EMBL" id="KAF9050902.1"/>
    </source>
</evidence>